<comment type="pathway">
    <text evidence="1">Antibiotic biosynthesis; vancomycin biosynthesis.</text>
</comment>
<accession>A0ABR6BVF2</accession>
<name>A0ABR6BVF2_9PSEU</name>
<sequence length="422" mass="44203">MTRILIMTSGSHGDVAPYAGLGARLRAAGHEVGIAAADRFGPLITSAGLDFHPLSQQDPRAVAATKRGQAANTSGPRGTASVMRIGVDVLRAQIPEMIAACSTADVIMCSLSTLLFGAQIAEAQGSRFLAVPLQTSAPTRYLPPSPLGGRDLGPWANKASATAFGLLGQALFGGVVRDLRAELGLSRRARTTTARWTVLHGVSPTVVPRPPDWPRGMEVVGYWWPPTPADWRPSPELVDFLAAGPPPVYIGFGSMGVGRGERLGQVVRETLRSTGFRAIVHRGWAELTASGENVCTVDHVPHEWLLPRVSAVVHHAGAGTTAAGLRAGVPAVPVPLAHDQPFWARRLVELGVAPAALPLRGLRADRLGAALAQAVGAPAHRRRAETIARRIAQEDGAGRVAEVVDAAMGTCPVSATRRSGGV</sequence>
<dbReference type="CDD" id="cd03784">
    <property type="entry name" value="GT1_Gtf-like"/>
    <property type="match status" value="1"/>
</dbReference>
<evidence type="ECO:0000313" key="5">
    <source>
        <dbReference type="EMBL" id="MBA8930896.1"/>
    </source>
</evidence>
<dbReference type="Pfam" id="PF06722">
    <property type="entry name" value="EryCIII-like_C"/>
    <property type="match status" value="1"/>
</dbReference>
<dbReference type="PANTHER" id="PTHR48050:SF13">
    <property type="entry name" value="STEROL 3-BETA-GLUCOSYLTRANSFERASE UGT80A2"/>
    <property type="match status" value="1"/>
</dbReference>
<dbReference type="InterPro" id="IPR004276">
    <property type="entry name" value="GlycoTrans_28_N"/>
</dbReference>
<gene>
    <name evidence="5" type="ORF">BC739_008143</name>
</gene>
<dbReference type="EMBL" id="JACJID010000007">
    <property type="protein sequence ID" value="MBA8930896.1"/>
    <property type="molecule type" value="Genomic_DNA"/>
</dbReference>
<feature type="domain" description="Glycosyltransferase family 28 N-terminal" evidence="3">
    <location>
        <begin position="4"/>
        <end position="65"/>
    </location>
</feature>
<dbReference type="RefSeq" id="WP_182840126.1">
    <property type="nucleotide sequence ID" value="NZ_BAAABQ010000018.1"/>
</dbReference>
<dbReference type="InterPro" id="IPR002213">
    <property type="entry name" value="UDP_glucos_trans"/>
</dbReference>
<evidence type="ECO:0000313" key="6">
    <source>
        <dbReference type="Proteomes" id="UP000517916"/>
    </source>
</evidence>
<proteinExistence type="predicted"/>
<organism evidence="5 6">
    <name type="scientific">Kutzneria viridogrisea</name>
    <dbReference type="NCBI Taxonomy" id="47990"/>
    <lineage>
        <taxon>Bacteria</taxon>
        <taxon>Bacillati</taxon>
        <taxon>Actinomycetota</taxon>
        <taxon>Actinomycetes</taxon>
        <taxon>Pseudonocardiales</taxon>
        <taxon>Pseudonocardiaceae</taxon>
        <taxon>Kutzneria</taxon>
    </lineage>
</organism>
<dbReference type="Proteomes" id="UP000517916">
    <property type="component" value="Unassembled WGS sequence"/>
</dbReference>
<evidence type="ECO:0000256" key="1">
    <source>
        <dbReference type="ARBA" id="ARBA00004660"/>
    </source>
</evidence>
<keyword evidence="6" id="KW-1185">Reference proteome</keyword>
<keyword evidence="2" id="KW-0045">Antibiotic biosynthesis</keyword>
<evidence type="ECO:0000256" key="2">
    <source>
        <dbReference type="ARBA" id="ARBA00023194"/>
    </source>
</evidence>
<dbReference type="SUPFAM" id="SSF53756">
    <property type="entry name" value="UDP-Glycosyltransferase/glycogen phosphorylase"/>
    <property type="match status" value="1"/>
</dbReference>
<dbReference type="InterPro" id="IPR010610">
    <property type="entry name" value="EryCIII-like_C"/>
</dbReference>
<dbReference type="Gene3D" id="3.40.50.2000">
    <property type="entry name" value="Glycogen Phosphorylase B"/>
    <property type="match status" value="2"/>
</dbReference>
<comment type="caution">
    <text evidence="5">The sequence shown here is derived from an EMBL/GenBank/DDBJ whole genome shotgun (WGS) entry which is preliminary data.</text>
</comment>
<dbReference type="PANTHER" id="PTHR48050">
    <property type="entry name" value="STEROL 3-BETA-GLUCOSYLTRANSFERASE"/>
    <property type="match status" value="1"/>
</dbReference>
<reference evidence="5 6" key="1">
    <citation type="submission" date="2020-08" db="EMBL/GenBank/DDBJ databases">
        <title>Genomic Encyclopedia of Archaeal and Bacterial Type Strains, Phase II (KMG-II): from individual species to whole genera.</title>
        <authorList>
            <person name="Goeker M."/>
        </authorList>
    </citation>
    <scope>NUCLEOTIDE SEQUENCE [LARGE SCALE GENOMIC DNA]</scope>
    <source>
        <strain evidence="5 6">DSM 43850</strain>
    </source>
</reference>
<feature type="domain" description="Erythromycin biosynthesis protein CIII-like C-terminal" evidence="4">
    <location>
        <begin position="287"/>
        <end position="394"/>
    </location>
</feature>
<evidence type="ECO:0000259" key="4">
    <source>
        <dbReference type="Pfam" id="PF06722"/>
    </source>
</evidence>
<dbReference type="InterPro" id="IPR050426">
    <property type="entry name" value="Glycosyltransferase_28"/>
</dbReference>
<evidence type="ECO:0000259" key="3">
    <source>
        <dbReference type="Pfam" id="PF03033"/>
    </source>
</evidence>
<dbReference type="Pfam" id="PF03033">
    <property type="entry name" value="Glyco_transf_28"/>
    <property type="match status" value="1"/>
</dbReference>
<protein>
    <submittedName>
        <fullName evidence="5">UDP:flavonoid glycosyltransferase YjiC (YdhE family)</fullName>
    </submittedName>
</protein>